<dbReference type="InterPro" id="IPR036415">
    <property type="entry name" value="Lamin_tail_dom_sf"/>
</dbReference>
<dbReference type="Pfam" id="PF00932">
    <property type="entry name" value="LTD"/>
    <property type="match status" value="1"/>
</dbReference>
<dbReference type="SUPFAM" id="SSF74853">
    <property type="entry name" value="Lamin A/C globular tail domain"/>
    <property type="match status" value="1"/>
</dbReference>
<evidence type="ECO:0000313" key="4">
    <source>
        <dbReference type="EMBL" id="BAL56004.1"/>
    </source>
</evidence>
<dbReference type="InterPro" id="IPR025965">
    <property type="entry name" value="FlgD/Vpr_Ig-like"/>
</dbReference>
<dbReference type="InterPro" id="IPR001322">
    <property type="entry name" value="Lamin_tail_dom"/>
</dbReference>
<evidence type="ECO:0000256" key="2">
    <source>
        <dbReference type="SAM" id="SignalP"/>
    </source>
</evidence>
<keyword evidence="2" id="KW-0732">Signal</keyword>
<proteinExistence type="predicted"/>
<evidence type="ECO:0000259" key="3">
    <source>
        <dbReference type="PROSITE" id="PS51841"/>
    </source>
</evidence>
<name>H5SIL8_9BACT</name>
<feature type="signal peptide" evidence="2">
    <location>
        <begin position="1"/>
        <end position="16"/>
    </location>
</feature>
<sequence>MLRLLLIAGLATTLSAQVVINELQPVPPTGEPEWVELYNPSDTDVALVNLYIYDRTSRASLSGVVVPARGFAILTRDTDDLKLLRRIPGIARLYQVALPTLNNTTESIFLATRDTVVLDSVYYDMRWGIRGRTLERIDPLRPGYLRDNIGACIAPDSATCGYDNSLSLVERDVQVRSLRVDAGRALTIELANRGKTTFEQLPIAFRIRRPTGESWHELGHVTIEYLPPAATSARTFGLTEVGLTPALGVGEFLLQAIALADDQRKWNDTAIATFFQPLSLQQLVINELMYDPLDGKSEYIELANPSSDTLLLGGLLLGDQLPPQSVLPSIPIPPGGYAVVALDTGIWTTFPELRERSQCVVLRASWSLGNSGDLVVLANPDGSVIDSVRYTPSWHFWGLKNTKGRSLEKLMPSLPSADRLSWSSSTSERGGTPAAPNSILPQEQSLLQLSVAPNPFSPHSTDPQLQQTTITFRLPWQSARVTLRVFDAAGLPVRQLANGMYSGAEGALLWDGRNDAGFAVGAGAYVLLLEATSALSSETLHERAVIIIGK</sequence>
<dbReference type="Pfam" id="PF13860">
    <property type="entry name" value="FlgD_ig"/>
    <property type="match status" value="1"/>
</dbReference>
<feature type="chain" id="PRO_5003598141" evidence="2">
    <location>
        <begin position="17"/>
        <end position="550"/>
    </location>
</feature>
<dbReference type="Gene3D" id="2.60.40.4070">
    <property type="match status" value="1"/>
</dbReference>
<dbReference type="EMBL" id="AP011735">
    <property type="protein sequence ID" value="BAL56004.1"/>
    <property type="molecule type" value="Genomic_DNA"/>
</dbReference>
<protein>
    <submittedName>
        <fullName evidence="4">Hypothetical conserved protein</fullName>
    </submittedName>
</protein>
<dbReference type="AlphaFoldDB" id="H5SIL8"/>
<feature type="domain" description="LTD" evidence="3">
    <location>
        <begin position="271"/>
        <end position="392"/>
    </location>
</feature>
<reference evidence="4" key="1">
    <citation type="journal article" date="2005" name="Environ. Microbiol.">
        <title>Genetic and functional properties of uncultivated thermophilic crenarchaeotes from a subsurface gold mine as revealed by analysis of genome fragments.</title>
        <authorList>
            <person name="Nunoura T."/>
            <person name="Hirayama H."/>
            <person name="Takami H."/>
            <person name="Oida H."/>
            <person name="Nishi S."/>
            <person name="Shimamura S."/>
            <person name="Suzuki Y."/>
            <person name="Inagaki F."/>
            <person name="Takai K."/>
            <person name="Nealson K.H."/>
            <person name="Horikoshi K."/>
        </authorList>
    </citation>
    <scope>NUCLEOTIDE SEQUENCE</scope>
</reference>
<dbReference type="PROSITE" id="PS51841">
    <property type="entry name" value="LTD"/>
    <property type="match status" value="1"/>
</dbReference>
<evidence type="ECO:0000256" key="1">
    <source>
        <dbReference type="SAM" id="MobiDB-lite"/>
    </source>
</evidence>
<reference evidence="4" key="2">
    <citation type="journal article" date="2012" name="PLoS ONE">
        <title>A Deeply Branching Thermophilic Bacterium with an Ancient Acetyl-CoA Pathway Dominates a Subsurface Ecosystem.</title>
        <authorList>
            <person name="Takami H."/>
            <person name="Noguchi H."/>
            <person name="Takaki Y."/>
            <person name="Uchiyama I."/>
            <person name="Toyoda A."/>
            <person name="Nishi S."/>
            <person name="Chee G.-J."/>
            <person name="Arai W."/>
            <person name="Nunoura T."/>
            <person name="Itoh T."/>
            <person name="Hattori M."/>
            <person name="Takai K."/>
        </authorList>
    </citation>
    <scope>NUCLEOTIDE SEQUENCE</scope>
</reference>
<feature type="region of interest" description="Disordered" evidence="1">
    <location>
        <begin position="416"/>
        <end position="438"/>
    </location>
</feature>
<gene>
    <name evidence="4" type="ORF">HGMM_F33H03C13</name>
</gene>
<organism evidence="4">
    <name type="scientific">uncultured Bacteroidota bacterium</name>
    <dbReference type="NCBI Taxonomy" id="152509"/>
    <lineage>
        <taxon>Bacteria</taxon>
        <taxon>Pseudomonadati</taxon>
        <taxon>Bacteroidota</taxon>
        <taxon>environmental samples</taxon>
    </lineage>
</organism>
<accession>H5SIL8</accession>